<dbReference type="Proteomes" id="UP000218267">
    <property type="component" value="Chromosome"/>
</dbReference>
<proteinExistence type="predicted"/>
<reference evidence="1 2" key="1">
    <citation type="journal article" date="2018" name="Mar. Genomics">
        <title>Complete genome sequence of Marinifilaceae bacterium strain SPP2, isolated from the Antarctic marine sediment.</title>
        <authorList>
            <person name="Watanabe M."/>
            <person name="Kojima H."/>
            <person name="Fukui M."/>
        </authorList>
    </citation>
    <scope>NUCLEOTIDE SEQUENCE [LARGE SCALE GENOMIC DNA]</scope>
    <source>
        <strain evidence="1 2">SPP2</strain>
    </source>
</reference>
<dbReference type="RefSeq" id="WP_096429886.1">
    <property type="nucleotide sequence ID" value="NZ_AP018042.1"/>
</dbReference>
<reference evidence="2" key="2">
    <citation type="journal article" date="2020" name="Antonie Van Leeuwenhoek">
        <title>Labilibaculum antarcticum sp. nov., a novel facultative anaerobic, psychrotorelant bacterium isolated from marine sediment of Antarctica.</title>
        <authorList>
            <person name="Watanabe M."/>
            <person name="Kojima H."/>
            <person name="Fukui M."/>
        </authorList>
    </citation>
    <scope>NUCLEOTIDE SEQUENCE [LARGE SCALE GENOMIC DNA]</scope>
    <source>
        <strain evidence="2">SPP2</strain>
    </source>
</reference>
<evidence type="ECO:0008006" key="3">
    <source>
        <dbReference type="Google" id="ProtNLM"/>
    </source>
</evidence>
<accession>A0A1Y1CKR1</accession>
<name>A0A1Y1CKR1_9BACT</name>
<dbReference type="AlphaFoldDB" id="A0A1Y1CKR1"/>
<protein>
    <recommendedName>
        <fullName evidence="3">Permuted papain-like amidase enzyme, YaeF/YiiX, C92 family</fullName>
    </recommendedName>
</protein>
<dbReference type="InterPro" id="IPR038765">
    <property type="entry name" value="Papain-like_cys_pep_sf"/>
</dbReference>
<organism evidence="1 2">
    <name type="scientific">Labilibaculum antarcticum</name>
    <dbReference type="NCBI Taxonomy" id="1717717"/>
    <lineage>
        <taxon>Bacteria</taxon>
        <taxon>Pseudomonadati</taxon>
        <taxon>Bacteroidota</taxon>
        <taxon>Bacteroidia</taxon>
        <taxon>Marinilabiliales</taxon>
        <taxon>Marinifilaceae</taxon>
        <taxon>Labilibaculum</taxon>
    </lineage>
</organism>
<keyword evidence="2" id="KW-1185">Reference proteome</keyword>
<evidence type="ECO:0000313" key="2">
    <source>
        <dbReference type="Proteomes" id="UP000218267"/>
    </source>
</evidence>
<dbReference type="OrthoDB" id="195541at2"/>
<dbReference type="EMBL" id="AP018042">
    <property type="protein sequence ID" value="BAX80986.1"/>
    <property type="molecule type" value="Genomic_DNA"/>
</dbReference>
<dbReference type="InterPro" id="IPR024453">
    <property type="entry name" value="Peptidase_C92"/>
</dbReference>
<gene>
    <name evidence="1" type="ORF">ALGA_2673</name>
</gene>
<dbReference type="SUPFAM" id="SSF54001">
    <property type="entry name" value="Cysteine proteinases"/>
    <property type="match status" value="1"/>
</dbReference>
<evidence type="ECO:0000313" key="1">
    <source>
        <dbReference type="EMBL" id="BAX80986.1"/>
    </source>
</evidence>
<dbReference type="Gene3D" id="3.90.1720.10">
    <property type="entry name" value="endopeptidase domain like (from Nostoc punctiforme)"/>
    <property type="match status" value="1"/>
</dbReference>
<dbReference type="Pfam" id="PF05708">
    <property type="entry name" value="Peptidase_C92"/>
    <property type="match status" value="1"/>
</dbReference>
<dbReference type="KEGG" id="mbas:ALGA_2673"/>
<sequence length="225" mass="25297">MYFLRILIVLVLGTQLTACHNVQKKQPFALEKGDLLFQDLDSDSISDAIESVTGGEKHLSFSHVGIVDIDSNGDTLVLEAISKGVIYTKLNTFLQRSTTADQKPKVEVGRLKPEFGVLIHEALESGKKLIGKPYDDIYIMGDSTYYCSELIYELFFNSEDSMQVFQLNPMTFKDAKTGDFLPFWIEYYKKLGVDIPEGKPGLNPNGMSLSANINMVYSYHSNNER</sequence>